<feature type="non-terminal residue" evidence="10">
    <location>
        <position position="326"/>
    </location>
</feature>
<evidence type="ECO:0000256" key="2">
    <source>
        <dbReference type="ARBA" id="ARBA00012835"/>
    </source>
</evidence>
<dbReference type="GO" id="GO:0005739">
    <property type="term" value="C:mitochondrion"/>
    <property type="evidence" value="ECO:0007669"/>
    <property type="project" value="UniProtKB-SubCell"/>
</dbReference>
<evidence type="ECO:0000256" key="7">
    <source>
        <dbReference type="ARBA" id="ARBA00023146"/>
    </source>
</evidence>
<dbReference type="GO" id="GO:0005829">
    <property type="term" value="C:cytosol"/>
    <property type="evidence" value="ECO:0007669"/>
    <property type="project" value="TreeGrafter"/>
</dbReference>
<keyword evidence="6" id="KW-0648">Protein biosynthesis</keyword>
<dbReference type="FunFam" id="3.40.50.620:FF:000045">
    <property type="entry name" value="Glutamate--tRNA ligase, mitochondrial"/>
    <property type="match status" value="1"/>
</dbReference>
<reference evidence="10" key="1">
    <citation type="journal article" date="2014" name="Front. Microbiol.">
        <title>High frequency of phylogenetically diverse reductive dehalogenase-homologous genes in deep subseafloor sedimentary metagenomes.</title>
        <authorList>
            <person name="Kawai M."/>
            <person name="Futagami T."/>
            <person name="Toyoda A."/>
            <person name="Takaki Y."/>
            <person name="Nishi S."/>
            <person name="Hori S."/>
            <person name="Arai W."/>
            <person name="Tsubouchi T."/>
            <person name="Morono Y."/>
            <person name="Uchiyama I."/>
            <person name="Ito T."/>
            <person name="Fujiyama A."/>
            <person name="Inagaki F."/>
            <person name="Takami H."/>
        </authorList>
    </citation>
    <scope>NUCLEOTIDE SEQUENCE</scope>
    <source>
        <strain evidence="10">Expedition CK06-06</strain>
    </source>
</reference>
<dbReference type="Pfam" id="PF00749">
    <property type="entry name" value="tRNA-synt_1c"/>
    <property type="match status" value="1"/>
</dbReference>
<dbReference type="PROSITE" id="PS00178">
    <property type="entry name" value="AA_TRNA_LIGASE_I"/>
    <property type="match status" value="1"/>
</dbReference>
<comment type="subcellular location">
    <subcellularLocation>
        <location evidence="1">Mitochondrion</location>
    </subcellularLocation>
</comment>
<dbReference type="EC" id="6.1.1.17" evidence="2"/>
<dbReference type="InterPro" id="IPR020058">
    <property type="entry name" value="Glu/Gln-tRNA-synth_Ib_cat-dom"/>
</dbReference>
<dbReference type="InterPro" id="IPR001412">
    <property type="entry name" value="aa-tRNA-synth_I_CS"/>
</dbReference>
<dbReference type="GO" id="GO:0006424">
    <property type="term" value="P:glutamyl-tRNA aminoacylation"/>
    <property type="evidence" value="ECO:0007669"/>
    <property type="project" value="InterPro"/>
</dbReference>
<dbReference type="Gene3D" id="3.40.50.620">
    <property type="entry name" value="HUPs"/>
    <property type="match status" value="1"/>
</dbReference>
<sequence length="326" mass="37780">MASKDTEPVRTRIAPSPTGEPHIGNMYVALVDWAFARQRGGQFIVRIEDTDRSRLLEGAEEMFLESLRWLGLDYDEGPDVVGPVGPYRQSERTDIYREHAERLIESGHAYRCFCTPERLKEIRDERQKSGEATGYDRRCRAIDPDEVKRRMEAGEPHTVRLAVPLEGETQFTDGLRGPIVIENQRIDDQVLLKSDGYPTYHLANVVDDHLMGVTHVIRAEEWITSTPKHVLLYEAFGWEPPRFYHLPLIRNPDRSKLSKRKNPTNVLWYREQGYLAEAVVNFLGMLGHSMPDGREVFTLDEFREAFSWERVTTTGPIFDMEKFEWL</sequence>
<dbReference type="PRINTS" id="PR00987">
    <property type="entry name" value="TRNASYNTHGLU"/>
</dbReference>
<evidence type="ECO:0000256" key="5">
    <source>
        <dbReference type="ARBA" id="ARBA00022840"/>
    </source>
</evidence>
<keyword evidence="5" id="KW-0067">ATP-binding</keyword>
<evidence type="ECO:0000256" key="3">
    <source>
        <dbReference type="ARBA" id="ARBA00022598"/>
    </source>
</evidence>
<dbReference type="GO" id="GO:0008270">
    <property type="term" value="F:zinc ion binding"/>
    <property type="evidence" value="ECO:0007669"/>
    <property type="project" value="InterPro"/>
</dbReference>
<dbReference type="NCBIfam" id="TIGR00464">
    <property type="entry name" value="gltX_bact"/>
    <property type="match status" value="1"/>
</dbReference>
<keyword evidence="4" id="KW-0547">Nucleotide-binding</keyword>
<name>X0TAD4_9ZZZZ</name>
<keyword evidence="7" id="KW-0030">Aminoacyl-tRNA synthetase</keyword>
<accession>X0TAD4</accession>
<protein>
    <recommendedName>
        <fullName evidence="2">glutamate--tRNA ligase</fullName>
        <ecNumber evidence="2">6.1.1.17</ecNumber>
    </recommendedName>
    <alternativeName>
        <fullName evidence="8">Glutamyl-tRNA synthetase</fullName>
    </alternativeName>
</protein>
<dbReference type="PANTHER" id="PTHR43311:SF2">
    <property type="entry name" value="GLUTAMATE--TRNA LIGASE, MITOCHONDRIAL-RELATED"/>
    <property type="match status" value="1"/>
</dbReference>
<dbReference type="GO" id="GO:0005524">
    <property type="term" value="F:ATP binding"/>
    <property type="evidence" value="ECO:0007669"/>
    <property type="project" value="UniProtKB-KW"/>
</dbReference>
<dbReference type="InterPro" id="IPR014729">
    <property type="entry name" value="Rossmann-like_a/b/a_fold"/>
</dbReference>
<feature type="domain" description="Glutamyl/glutaminyl-tRNA synthetase class Ib catalytic" evidence="9">
    <location>
        <begin position="9"/>
        <end position="325"/>
    </location>
</feature>
<evidence type="ECO:0000259" key="9">
    <source>
        <dbReference type="Pfam" id="PF00749"/>
    </source>
</evidence>
<evidence type="ECO:0000256" key="1">
    <source>
        <dbReference type="ARBA" id="ARBA00004173"/>
    </source>
</evidence>
<dbReference type="InterPro" id="IPR033910">
    <property type="entry name" value="GluRS_core"/>
</dbReference>
<dbReference type="InterPro" id="IPR000924">
    <property type="entry name" value="Glu/Gln-tRNA-synth"/>
</dbReference>
<organism evidence="10">
    <name type="scientific">marine sediment metagenome</name>
    <dbReference type="NCBI Taxonomy" id="412755"/>
    <lineage>
        <taxon>unclassified sequences</taxon>
        <taxon>metagenomes</taxon>
        <taxon>ecological metagenomes</taxon>
    </lineage>
</organism>
<dbReference type="GO" id="GO:0004818">
    <property type="term" value="F:glutamate-tRNA ligase activity"/>
    <property type="evidence" value="ECO:0007669"/>
    <property type="project" value="UniProtKB-EC"/>
</dbReference>
<dbReference type="AlphaFoldDB" id="X0TAD4"/>
<evidence type="ECO:0000313" key="10">
    <source>
        <dbReference type="EMBL" id="GAF84296.1"/>
    </source>
</evidence>
<dbReference type="SUPFAM" id="SSF52374">
    <property type="entry name" value="Nucleotidylyl transferase"/>
    <property type="match status" value="1"/>
</dbReference>
<dbReference type="PANTHER" id="PTHR43311">
    <property type="entry name" value="GLUTAMATE--TRNA LIGASE"/>
    <property type="match status" value="1"/>
</dbReference>
<evidence type="ECO:0000256" key="4">
    <source>
        <dbReference type="ARBA" id="ARBA00022741"/>
    </source>
</evidence>
<dbReference type="InterPro" id="IPR049940">
    <property type="entry name" value="GluQ/Sye"/>
</dbReference>
<dbReference type="InterPro" id="IPR004527">
    <property type="entry name" value="Glu-tRNA-ligase_bac/mito"/>
</dbReference>
<proteinExistence type="predicted"/>
<dbReference type="EMBL" id="BARS01004869">
    <property type="protein sequence ID" value="GAF84296.1"/>
    <property type="molecule type" value="Genomic_DNA"/>
</dbReference>
<evidence type="ECO:0000256" key="8">
    <source>
        <dbReference type="ARBA" id="ARBA00030865"/>
    </source>
</evidence>
<evidence type="ECO:0000256" key="6">
    <source>
        <dbReference type="ARBA" id="ARBA00022917"/>
    </source>
</evidence>
<keyword evidence="3" id="KW-0436">Ligase</keyword>
<comment type="caution">
    <text evidence="10">The sequence shown here is derived from an EMBL/GenBank/DDBJ whole genome shotgun (WGS) entry which is preliminary data.</text>
</comment>
<dbReference type="CDD" id="cd00808">
    <property type="entry name" value="GluRS_core"/>
    <property type="match status" value="1"/>
</dbReference>
<gene>
    <name evidence="10" type="ORF">S01H1_09529</name>
</gene>